<proteinExistence type="predicted"/>
<comment type="caution">
    <text evidence="2">The sequence shown here is derived from an EMBL/GenBank/DDBJ whole genome shotgun (WGS) entry which is preliminary data.</text>
</comment>
<gene>
    <name evidence="2" type="ORF">P5G59_16290</name>
</gene>
<dbReference type="InterPro" id="IPR021373">
    <property type="entry name" value="DUF2993"/>
</dbReference>
<feature type="transmembrane region" description="Helical" evidence="1">
    <location>
        <begin position="26"/>
        <end position="44"/>
    </location>
</feature>
<evidence type="ECO:0000313" key="3">
    <source>
        <dbReference type="Proteomes" id="UP001174210"/>
    </source>
</evidence>
<keyword evidence="1" id="KW-1133">Transmembrane helix</keyword>
<dbReference type="Pfam" id="PF11209">
    <property type="entry name" value="LmeA"/>
    <property type="match status" value="1"/>
</dbReference>
<evidence type="ECO:0000313" key="2">
    <source>
        <dbReference type="EMBL" id="MDN4598713.1"/>
    </source>
</evidence>
<sequence>MSENTTQVLPGAGAPQRRRRPRWLRLLLWIGIPVVVIVVLLVVVDSAARAYAEQRVSDEIEKNLPADVKGQVTTHIGGFSVLQQYLSGTFQRVELDAPNVVAKGAPLSAKLVATGVPTDFSKPISQATGTLSIGQESLNKLVQIPGATGDITLGAGTIGYDGSISLLGLPVQYTVTATPEAAGDQVLLKPEKANLKTGAGNVNLDRLLQALTSQGPFPVCAAQYLPDGVQVDDIQVSQGRATVRLTASDFVMNEKFLNSKGSCS</sequence>
<reference evidence="2" key="1">
    <citation type="submission" date="2023-03" db="EMBL/GenBank/DDBJ databases">
        <title>MT1 and MT2 Draft Genomes of Novel Species.</title>
        <authorList>
            <person name="Venkateswaran K."/>
        </authorList>
    </citation>
    <scope>NUCLEOTIDE SEQUENCE</scope>
    <source>
        <strain evidence="2">F6_8S_P_1A</strain>
    </source>
</reference>
<accession>A0ABT8J0V6</accession>
<evidence type="ECO:0000256" key="1">
    <source>
        <dbReference type="SAM" id="Phobius"/>
    </source>
</evidence>
<dbReference type="EMBL" id="JAROCB010000004">
    <property type="protein sequence ID" value="MDN4598713.1"/>
    <property type="molecule type" value="Genomic_DNA"/>
</dbReference>
<dbReference type="RefSeq" id="WP_301220055.1">
    <property type="nucleotide sequence ID" value="NZ_JAROCB010000004.1"/>
</dbReference>
<organism evidence="2 3">
    <name type="scientific">Leifsonia virtsii</name>
    <dbReference type="NCBI Taxonomy" id="3035915"/>
    <lineage>
        <taxon>Bacteria</taxon>
        <taxon>Bacillati</taxon>
        <taxon>Actinomycetota</taxon>
        <taxon>Actinomycetes</taxon>
        <taxon>Micrococcales</taxon>
        <taxon>Microbacteriaceae</taxon>
        <taxon>Leifsonia</taxon>
    </lineage>
</organism>
<keyword evidence="1" id="KW-0472">Membrane</keyword>
<keyword evidence="3" id="KW-1185">Reference proteome</keyword>
<name>A0ABT8J0V6_9MICO</name>
<keyword evidence="1" id="KW-0812">Transmembrane</keyword>
<protein>
    <submittedName>
        <fullName evidence="2">DUF2993 domain-containing protein</fullName>
    </submittedName>
</protein>
<dbReference type="Proteomes" id="UP001174210">
    <property type="component" value="Unassembled WGS sequence"/>
</dbReference>